<dbReference type="Pfam" id="PF04500">
    <property type="entry name" value="FLYWCH"/>
    <property type="match status" value="1"/>
</dbReference>
<name>A0A6J2JAG2_BOMMA</name>
<keyword evidence="3" id="KW-0862">Zinc</keyword>
<dbReference type="RefSeq" id="XP_028026107.1">
    <property type="nucleotide sequence ID" value="XM_028170306.1"/>
</dbReference>
<dbReference type="Proteomes" id="UP000504629">
    <property type="component" value="Unplaced"/>
</dbReference>
<keyword evidence="2" id="KW-0863">Zinc-finger</keyword>
<keyword evidence="5" id="KW-1185">Reference proteome</keyword>
<accession>A0A6J2JAG2</accession>
<dbReference type="KEGG" id="bman:114239888"/>
<evidence type="ECO:0000313" key="6">
    <source>
        <dbReference type="RefSeq" id="XP_028026107.1"/>
    </source>
</evidence>
<dbReference type="AlphaFoldDB" id="A0A6J2JAG2"/>
<sequence length="187" mass="21547">MCDFTIHILQGMTISTKYLFVEFVISNRGRRHMRLGGFSFYAEKVFPEKSKVRWRCTRRTCRAYAHTLHDKIFALNEFVRLSVGPGGRPRLWVRGRSFYAAHTMRSGVVRWRCTMGGCGCKAYTQKGTLHKLVGEHNHVNRGGRRAAKQANPMINVRASSPPTPLLLSRIRHLDIDNFDPNAWMVRN</sequence>
<evidence type="ECO:0000259" key="4">
    <source>
        <dbReference type="Pfam" id="PF04500"/>
    </source>
</evidence>
<dbReference type="OrthoDB" id="7415410at2759"/>
<dbReference type="Gene3D" id="2.20.25.240">
    <property type="match status" value="2"/>
</dbReference>
<proteinExistence type="predicted"/>
<gene>
    <name evidence="6" type="primary">LOC114239888</name>
</gene>
<evidence type="ECO:0000256" key="1">
    <source>
        <dbReference type="ARBA" id="ARBA00022723"/>
    </source>
</evidence>
<dbReference type="InterPro" id="IPR007588">
    <property type="entry name" value="Znf_FLYWCH"/>
</dbReference>
<feature type="domain" description="FLYWCH-type" evidence="4">
    <location>
        <begin position="23"/>
        <end position="74"/>
    </location>
</feature>
<evidence type="ECO:0000256" key="3">
    <source>
        <dbReference type="ARBA" id="ARBA00022833"/>
    </source>
</evidence>
<evidence type="ECO:0000313" key="5">
    <source>
        <dbReference type="Proteomes" id="UP000504629"/>
    </source>
</evidence>
<dbReference type="GO" id="GO:0008270">
    <property type="term" value="F:zinc ion binding"/>
    <property type="evidence" value="ECO:0007669"/>
    <property type="project" value="UniProtKB-KW"/>
</dbReference>
<dbReference type="GeneID" id="114239888"/>
<protein>
    <submittedName>
        <fullName evidence="6">Uncharacterized protein LOC114239888</fullName>
    </submittedName>
</protein>
<reference evidence="6" key="1">
    <citation type="submission" date="2025-08" db="UniProtKB">
        <authorList>
            <consortium name="RefSeq"/>
        </authorList>
    </citation>
    <scope>IDENTIFICATION</scope>
    <source>
        <tissue evidence="6">Silk gland</tissue>
    </source>
</reference>
<organism evidence="5 6">
    <name type="scientific">Bombyx mandarina</name>
    <name type="common">Wild silk moth</name>
    <name type="synonym">Wild silkworm</name>
    <dbReference type="NCBI Taxonomy" id="7092"/>
    <lineage>
        <taxon>Eukaryota</taxon>
        <taxon>Metazoa</taxon>
        <taxon>Ecdysozoa</taxon>
        <taxon>Arthropoda</taxon>
        <taxon>Hexapoda</taxon>
        <taxon>Insecta</taxon>
        <taxon>Pterygota</taxon>
        <taxon>Neoptera</taxon>
        <taxon>Endopterygota</taxon>
        <taxon>Lepidoptera</taxon>
        <taxon>Glossata</taxon>
        <taxon>Ditrysia</taxon>
        <taxon>Bombycoidea</taxon>
        <taxon>Bombycidae</taxon>
        <taxon>Bombycinae</taxon>
        <taxon>Bombyx</taxon>
    </lineage>
</organism>
<evidence type="ECO:0000256" key="2">
    <source>
        <dbReference type="ARBA" id="ARBA00022771"/>
    </source>
</evidence>
<keyword evidence="1" id="KW-0479">Metal-binding</keyword>